<gene>
    <name evidence="2" type="ORF">EAS64_23555</name>
</gene>
<dbReference type="RefSeq" id="WP_145856091.1">
    <property type="nucleotide sequence ID" value="NZ_RPFW01000004.1"/>
</dbReference>
<dbReference type="SUPFAM" id="SSF69118">
    <property type="entry name" value="AhpD-like"/>
    <property type="match status" value="1"/>
</dbReference>
<evidence type="ECO:0000259" key="1">
    <source>
        <dbReference type="Pfam" id="PF02627"/>
    </source>
</evidence>
<accession>A0A6P2BYT4</accession>
<feature type="domain" description="Carboxymuconolactone decarboxylase-like" evidence="1">
    <location>
        <begin position="54"/>
        <end position="122"/>
    </location>
</feature>
<name>A0A6P2BYT4_9ACTN</name>
<sequence length="187" mass="20718">MARISLDPPRTLSYRLAARFSRRRYGTVLDPVAAVAHNAPVGLAYGLFELQVERWHKLDRGLKDLAVMMAAATIGCSWCMDFGYWESVMKHDVPAEKLRAVPRWRDSDVFTELDRLVLEYAEAMTATPPSVTDEMAARLRGHLGDARLIELTAIVAVENLRSRINAALGLTSQGFKDRCEIAAGASA</sequence>
<protein>
    <submittedName>
        <fullName evidence="2">Carboxymuconolactone decarboxylase family protein</fullName>
    </submittedName>
</protein>
<dbReference type="PANTHER" id="PTHR34846">
    <property type="entry name" value="4-CARBOXYMUCONOLACTONE DECARBOXYLASE FAMILY PROTEIN (AFU_ORTHOLOGUE AFUA_6G11590)"/>
    <property type="match status" value="1"/>
</dbReference>
<dbReference type="PANTHER" id="PTHR34846:SF10">
    <property type="entry name" value="CYTOPLASMIC PROTEIN"/>
    <property type="match status" value="1"/>
</dbReference>
<dbReference type="OrthoDB" id="657225at2"/>
<evidence type="ECO:0000313" key="2">
    <source>
        <dbReference type="EMBL" id="TVZ03381.1"/>
    </source>
</evidence>
<dbReference type="AlphaFoldDB" id="A0A6P2BYT4"/>
<dbReference type="Gene3D" id="1.20.1290.10">
    <property type="entry name" value="AhpD-like"/>
    <property type="match status" value="1"/>
</dbReference>
<dbReference type="EMBL" id="RPFW01000004">
    <property type="protein sequence ID" value="TVZ03381.1"/>
    <property type="molecule type" value="Genomic_DNA"/>
</dbReference>
<organism evidence="2 3">
    <name type="scientific">Trebonia kvetii</name>
    <dbReference type="NCBI Taxonomy" id="2480626"/>
    <lineage>
        <taxon>Bacteria</taxon>
        <taxon>Bacillati</taxon>
        <taxon>Actinomycetota</taxon>
        <taxon>Actinomycetes</taxon>
        <taxon>Streptosporangiales</taxon>
        <taxon>Treboniaceae</taxon>
        <taxon>Trebonia</taxon>
    </lineage>
</organism>
<dbReference type="Proteomes" id="UP000460272">
    <property type="component" value="Unassembled WGS sequence"/>
</dbReference>
<evidence type="ECO:0000313" key="3">
    <source>
        <dbReference type="Proteomes" id="UP000460272"/>
    </source>
</evidence>
<keyword evidence="3" id="KW-1185">Reference proteome</keyword>
<dbReference type="GO" id="GO:0051920">
    <property type="term" value="F:peroxiredoxin activity"/>
    <property type="evidence" value="ECO:0007669"/>
    <property type="project" value="InterPro"/>
</dbReference>
<dbReference type="Pfam" id="PF02627">
    <property type="entry name" value="CMD"/>
    <property type="match status" value="1"/>
</dbReference>
<reference evidence="2 3" key="1">
    <citation type="submission" date="2018-11" db="EMBL/GenBank/DDBJ databases">
        <title>Trebonia kvetii gen.nov., sp.nov., a novel acidophilic actinobacterium, and proposal of the new actinobacterial family Treboniaceae fam. nov.</title>
        <authorList>
            <person name="Rapoport D."/>
            <person name="Sagova-Mareckova M."/>
            <person name="Sedlacek I."/>
            <person name="Provaznik J."/>
            <person name="Kralova S."/>
            <person name="Pavlinic D."/>
            <person name="Benes V."/>
            <person name="Kopecky J."/>
        </authorList>
    </citation>
    <scope>NUCLEOTIDE SEQUENCE [LARGE SCALE GENOMIC DNA]</scope>
    <source>
        <strain evidence="2 3">15Tr583</strain>
    </source>
</reference>
<comment type="caution">
    <text evidence="2">The sequence shown here is derived from an EMBL/GenBank/DDBJ whole genome shotgun (WGS) entry which is preliminary data.</text>
</comment>
<dbReference type="InterPro" id="IPR003779">
    <property type="entry name" value="CMD-like"/>
</dbReference>
<proteinExistence type="predicted"/>
<dbReference type="InterPro" id="IPR029032">
    <property type="entry name" value="AhpD-like"/>
</dbReference>